<comment type="similarity">
    <text evidence="1">Belongs to the synaptotagmin family.</text>
</comment>
<evidence type="ECO:0000313" key="5">
    <source>
        <dbReference type="Proteomes" id="UP000534426"/>
    </source>
</evidence>
<dbReference type="AlphaFoldDB" id="A0A7K4M5U8"/>
<dbReference type="InterPro" id="IPR001565">
    <property type="entry name" value="Synaptotagmin"/>
</dbReference>
<protein>
    <submittedName>
        <fullName evidence="4">SYT9 protein</fullName>
    </submittedName>
</protein>
<dbReference type="GO" id="GO:0001786">
    <property type="term" value="F:phosphatidylserine binding"/>
    <property type="evidence" value="ECO:0007669"/>
    <property type="project" value="TreeGrafter"/>
</dbReference>
<accession>A0A7K4M5U8</accession>
<gene>
    <name evidence="4" type="primary">Syt9_1</name>
    <name evidence="4" type="ORF">CRYUND_R02702</name>
</gene>
<proteinExistence type="inferred from homology"/>
<dbReference type="GO" id="GO:0030276">
    <property type="term" value="F:clathrin binding"/>
    <property type="evidence" value="ECO:0007669"/>
    <property type="project" value="TreeGrafter"/>
</dbReference>
<dbReference type="Gene3D" id="2.60.40.150">
    <property type="entry name" value="C2 domain"/>
    <property type="match status" value="1"/>
</dbReference>
<reference evidence="4 5" key="1">
    <citation type="submission" date="2019-09" db="EMBL/GenBank/DDBJ databases">
        <title>Bird 10,000 Genomes (B10K) Project - Family phase.</title>
        <authorList>
            <person name="Zhang G."/>
        </authorList>
    </citation>
    <scope>NUCLEOTIDE SEQUENCE [LARGE SCALE GENOMIC DNA]</scope>
    <source>
        <strain evidence="4">B10K-MSB-37135</strain>
        <tissue evidence="4">Heart</tissue>
    </source>
</reference>
<dbReference type="GO" id="GO:0070382">
    <property type="term" value="C:exocytic vesicle"/>
    <property type="evidence" value="ECO:0007669"/>
    <property type="project" value="TreeGrafter"/>
</dbReference>
<dbReference type="Pfam" id="PF00168">
    <property type="entry name" value="C2"/>
    <property type="match status" value="1"/>
</dbReference>
<evidence type="ECO:0000259" key="3">
    <source>
        <dbReference type="PROSITE" id="PS50004"/>
    </source>
</evidence>
<dbReference type="GO" id="GO:0005544">
    <property type="term" value="F:calcium-dependent phospholipid binding"/>
    <property type="evidence" value="ECO:0007669"/>
    <property type="project" value="TreeGrafter"/>
</dbReference>
<feature type="non-terminal residue" evidence="4">
    <location>
        <position position="95"/>
    </location>
</feature>
<comment type="caution">
    <text evidence="4">The sequence shown here is derived from an EMBL/GenBank/DDBJ whole genome shotgun (WGS) entry which is preliminary data.</text>
</comment>
<dbReference type="SMART" id="SM00239">
    <property type="entry name" value="C2"/>
    <property type="match status" value="1"/>
</dbReference>
<evidence type="ECO:0000256" key="2">
    <source>
        <dbReference type="ARBA" id="ARBA00022737"/>
    </source>
</evidence>
<keyword evidence="2" id="KW-0677">Repeat</keyword>
<dbReference type="PANTHER" id="PTHR10024">
    <property type="entry name" value="SYNAPTOTAGMIN"/>
    <property type="match status" value="1"/>
</dbReference>
<name>A0A7K4M5U8_9AVES</name>
<dbReference type="GO" id="GO:0005886">
    <property type="term" value="C:plasma membrane"/>
    <property type="evidence" value="ECO:0007669"/>
    <property type="project" value="TreeGrafter"/>
</dbReference>
<dbReference type="SUPFAM" id="SSF49562">
    <property type="entry name" value="C2 domain (Calcium/lipid-binding domain, CaLB)"/>
    <property type="match status" value="1"/>
</dbReference>
<keyword evidence="5" id="KW-1185">Reference proteome</keyword>
<sequence length="95" mass="10626">ESIDLGEIMFSLCYLPTAGRMTLTVIKCRNLKAMDITGASDPYVKVSLMCEGRRLKKRKTTTKKNTLNPVYNEAIIFDIPPENVDQVSLSIAVMD</sequence>
<dbReference type="GO" id="GO:0017156">
    <property type="term" value="P:calcium-ion regulated exocytosis"/>
    <property type="evidence" value="ECO:0007669"/>
    <property type="project" value="TreeGrafter"/>
</dbReference>
<evidence type="ECO:0000313" key="4">
    <source>
        <dbReference type="EMBL" id="NWJ11962.1"/>
    </source>
</evidence>
<dbReference type="Proteomes" id="UP000534426">
    <property type="component" value="Unassembled WGS sequence"/>
</dbReference>
<dbReference type="InterPro" id="IPR035892">
    <property type="entry name" value="C2_domain_sf"/>
</dbReference>
<feature type="non-terminal residue" evidence="4">
    <location>
        <position position="1"/>
    </location>
</feature>
<evidence type="ECO:0000256" key="1">
    <source>
        <dbReference type="ARBA" id="ARBA00006996"/>
    </source>
</evidence>
<dbReference type="GO" id="GO:0000149">
    <property type="term" value="F:SNARE binding"/>
    <property type="evidence" value="ECO:0007669"/>
    <property type="project" value="TreeGrafter"/>
</dbReference>
<feature type="domain" description="C2" evidence="3">
    <location>
        <begin position="4"/>
        <end position="95"/>
    </location>
</feature>
<dbReference type="PANTHER" id="PTHR10024:SF46">
    <property type="entry name" value="SYNAPTOTAGMIN-10"/>
    <property type="match status" value="1"/>
</dbReference>
<dbReference type="PROSITE" id="PS50004">
    <property type="entry name" value="C2"/>
    <property type="match status" value="1"/>
</dbReference>
<dbReference type="PRINTS" id="PR00360">
    <property type="entry name" value="C2DOMAIN"/>
</dbReference>
<dbReference type="InterPro" id="IPR000008">
    <property type="entry name" value="C2_dom"/>
</dbReference>
<dbReference type="EMBL" id="VWPW01080512">
    <property type="protein sequence ID" value="NWJ11962.1"/>
    <property type="molecule type" value="Genomic_DNA"/>
</dbReference>
<dbReference type="GO" id="GO:0005509">
    <property type="term" value="F:calcium ion binding"/>
    <property type="evidence" value="ECO:0007669"/>
    <property type="project" value="TreeGrafter"/>
</dbReference>
<dbReference type="PRINTS" id="PR00399">
    <property type="entry name" value="SYNAPTOTAGMN"/>
</dbReference>
<organism evidence="4 5">
    <name type="scientific">Crypturellus undulatus</name>
    <dbReference type="NCBI Taxonomy" id="48396"/>
    <lineage>
        <taxon>Eukaryota</taxon>
        <taxon>Metazoa</taxon>
        <taxon>Chordata</taxon>
        <taxon>Craniata</taxon>
        <taxon>Vertebrata</taxon>
        <taxon>Euteleostomi</taxon>
        <taxon>Archelosauria</taxon>
        <taxon>Archosauria</taxon>
        <taxon>Dinosauria</taxon>
        <taxon>Saurischia</taxon>
        <taxon>Theropoda</taxon>
        <taxon>Coelurosauria</taxon>
        <taxon>Aves</taxon>
        <taxon>Palaeognathae</taxon>
        <taxon>Tinamiformes</taxon>
        <taxon>Tinamidae</taxon>
        <taxon>Crypturellus</taxon>
    </lineage>
</organism>